<feature type="compositionally biased region" description="Basic and acidic residues" evidence="1">
    <location>
        <begin position="16"/>
        <end position="28"/>
    </location>
</feature>
<feature type="compositionally biased region" description="Polar residues" evidence="1">
    <location>
        <begin position="1"/>
        <end position="15"/>
    </location>
</feature>
<dbReference type="EMBL" id="BEGY01000011">
    <property type="protein sequence ID" value="GAX75240.1"/>
    <property type="molecule type" value="Genomic_DNA"/>
</dbReference>
<protein>
    <submittedName>
        <fullName evidence="2">Uncharacterized protein</fullName>
    </submittedName>
</protein>
<keyword evidence="3" id="KW-1185">Reference proteome</keyword>
<evidence type="ECO:0000313" key="3">
    <source>
        <dbReference type="Proteomes" id="UP000232323"/>
    </source>
</evidence>
<sequence>MISKSPKSSQETHLSSQKEVRQEERGKDLQAEQDVLEVLVIEQEANKLTKIRSETGTSTQSPSPRLGRTSQMFATRKYVPGADWSKGQHIDTLGCKMAWKIRTDISNVTDIF</sequence>
<dbReference type="Proteomes" id="UP000232323">
    <property type="component" value="Unassembled WGS sequence"/>
</dbReference>
<comment type="caution">
    <text evidence="2">The sequence shown here is derived from an EMBL/GenBank/DDBJ whole genome shotgun (WGS) entry which is preliminary data.</text>
</comment>
<name>A0A250WXI4_9CHLO</name>
<gene>
    <name evidence="2" type="ORF">CEUSTIGMA_g2685.t1</name>
</gene>
<feature type="region of interest" description="Disordered" evidence="1">
    <location>
        <begin position="49"/>
        <end position="71"/>
    </location>
</feature>
<proteinExistence type="predicted"/>
<accession>A0A250WXI4</accession>
<feature type="region of interest" description="Disordered" evidence="1">
    <location>
        <begin position="1"/>
        <end position="28"/>
    </location>
</feature>
<evidence type="ECO:0000313" key="2">
    <source>
        <dbReference type="EMBL" id="GAX75240.1"/>
    </source>
</evidence>
<organism evidence="2 3">
    <name type="scientific">Chlamydomonas eustigma</name>
    <dbReference type="NCBI Taxonomy" id="1157962"/>
    <lineage>
        <taxon>Eukaryota</taxon>
        <taxon>Viridiplantae</taxon>
        <taxon>Chlorophyta</taxon>
        <taxon>core chlorophytes</taxon>
        <taxon>Chlorophyceae</taxon>
        <taxon>CS clade</taxon>
        <taxon>Chlamydomonadales</taxon>
        <taxon>Chlamydomonadaceae</taxon>
        <taxon>Chlamydomonas</taxon>
    </lineage>
</organism>
<dbReference type="AlphaFoldDB" id="A0A250WXI4"/>
<feature type="compositionally biased region" description="Polar residues" evidence="1">
    <location>
        <begin position="54"/>
        <end position="71"/>
    </location>
</feature>
<reference evidence="2 3" key="1">
    <citation type="submission" date="2017-08" db="EMBL/GenBank/DDBJ databases">
        <title>Acidophilic green algal genome provides insights into adaptation to an acidic environment.</title>
        <authorList>
            <person name="Hirooka S."/>
            <person name="Hirose Y."/>
            <person name="Kanesaki Y."/>
            <person name="Higuchi S."/>
            <person name="Fujiwara T."/>
            <person name="Onuma R."/>
            <person name="Era A."/>
            <person name="Ohbayashi R."/>
            <person name="Uzuka A."/>
            <person name="Nozaki H."/>
            <person name="Yoshikawa H."/>
            <person name="Miyagishima S.Y."/>
        </authorList>
    </citation>
    <scope>NUCLEOTIDE SEQUENCE [LARGE SCALE GENOMIC DNA]</scope>
    <source>
        <strain evidence="2 3">NIES-2499</strain>
    </source>
</reference>
<evidence type="ECO:0000256" key="1">
    <source>
        <dbReference type="SAM" id="MobiDB-lite"/>
    </source>
</evidence>